<keyword evidence="12" id="KW-0489">Methyltransferase</keyword>
<dbReference type="InterPro" id="IPR015421">
    <property type="entry name" value="PyrdxlP-dep_Trfase_major"/>
</dbReference>
<reference evidence="12 13" key="1">
    <citation type="submission" date="2020-08" db="EMBL/GenBank/DDBJ databases">
        <title>Genomic Encyclopedia of Type Strains, Phase IV (KMG-IV): sequencing the most valuable type-strain genomes for metagenomic binning, comparative biology and taxonomic classification.</title>
        <authorList>
            <person name="Goeker M."/>
        </authorList>
    </citation>
    <scope>NUCLEOTIDE SEQUENCE [LARGE SCALE GENOMIC DNA]</scope>
    <source>
        <strain evidence="12 13">DSM 103725</strain>
    </source>
</reference>
<evidence type="ECO:0000256" key="6">
    <source>
        <dbReference type="ARBA" id="ARBA00022563"/>
    </source>
</evidence>
<feature type="binding site" evidence="9">
    <location>
        <position position="128"/>
    </location>
    <ligand>
        <name>(6S)-5,6,7,8-tetrahydrofolate</name>
        <dbReference type="ChEBI" id="CHEBI:57453"/>
    </ligand>
</feature>
<feature type="modified residue" description="N6-(pyridoxal phosphate)lysine" evidence="9 10">
    <location>
        <position position="242"/>
    </location>
</feature>
<dbReference type="PIRSF" id="PIRSF000412">
    <property type="entry name" value="SHMT"/>
    <property type="match status" value="1"/>
</dbReference>
<organism evidence="12 13">
    <name type="scientific">Algisphaera agarilytica</name>
    <dbReference type="NCBI Taxonomy" id="1385975"/>
    <lineage>
        <taxon>Bacteria</taxon>
        <taxon>Pseudomonadati</taxon>
        <taxon>Planctomycetota</taxon>
        <taxon>Phycisphaerae</taxon>
        <taxon>Phycisphaerales</taxon>
        <taxon>Phycisphaeraceae</taxon>
        <taxon>Algisphaera</taxon>
    </lineage>
</organism>
<dbReference type="FunFam" id="3.40.640.10:FF:000001">
    <property type="entry name" value="Serine hydroxymethyltransferase"/>
    <property type="match status" value="1"/>
</dbReference>
<keyword evidence="7 9" id="KW-0808">Transferase</keyword>
<feature type="binding site" evidence="9">
    <location>
        <begin position="132"/>
        <end position="134"/>
    </location>
    <ligand>
        <name>(6S)-5,6,7,8-tetrahydrofolate</name>
        <dbReference type="ChEBI" id="CHEBI:57453"/>
    </ligand>
</feature>
<dbReference type="PANTHER" id="PTHR11680:SF35">
    <property type="entry name" value="SERINE HYDROXYMETHYLTRANSFERASE 1"/>
    <property type="match status" value="1"/>
</dbReference>
<evidence type="ECO:0000256" key="7">
    <source>
        <dbReference type="ARBA" id="ARBA00022679"/>
    </source>
</evidence>
<comment type="similarity">
    <text evidence="3 9">Belongs to the SHMT family.</text>
</comment>
<evidence type="ECO:0000256" key="9">
    <source>
        <dbReference type="HAMAP-Rule" id="MF_00051"/>
    </source>
</evidence>
<evidence type="ECO:0000313" key="13">
    <source>
        <dbReference type="Proteomes" id="UP000541810"/>
    </source>
</evidence>
<dbReference type="GO" id="GO:0032259">
    <property type="term" value="P:methylation"/>
    <property type="evidence" value="ECO:0007669"/>
    <property type="project" value="UniProtKB-KW"/>
</dbReference>
<dbReference type="GO" id="GO:0004372">
    <property type="term" value="F:glycine hydroxymethyltransferase activity"/>
    <property type="evidence" value="ECO:0007669"/>
    <property type="project" value="UniProtKB-UniRule"/>
</dbReference>
<dbReference type="Gene3D" id="3.40.640.10">
    <property type="entry name" value="Type I PLP-dependent aspartate aminotransferase-like (Major domain)"/>
    <property type="match status" value="1"/>
</dbReference>
<dbReference type="GO" id="GO:0035999">
    <property type="term" value="P:tetrahydrofolate interconversion"/>
    <property type="evidence" value="ECO:0007669"/>
    <property type="project" value="UniProtKB-UniRule"/>
</dbReference>
<dbReference type="GO" id="GO:0019264">
    <property type="term" value="P:glycine biosynthetic process from serine"/>
    <property type="evidence" value="ECO:0007669"/>
    <property type="project" value="UniProtKB-UniRule"/>
</dbReference>
<dbReference type="UniPathway" id="UPA00288">
    <property type="reaction ID" value="UER01023"/>
</dbReference>
<keyword evidence="6 9" id="KW-0554">One-carbon metabolism</keyword>
<dbReference type="RefSeq" id="WP_184678945.1">
    <property type="nucleotide sequence ID" value="NZ_JACHGY010000001.1"/>
</dbReference>
<evidence type="ECO:0000256" key="10">
    <source>
        <dbReference type="PIRSR" id="PIRSR000412-50"/>
    </source>
</evidence>
<dbReference type="InterPro" id="IPR015422">
    <property type="entry name" value="PyrdxlP-dep_Trfase_small"/>
</dbReference>
<dbReference type="EC" id="2.1.2.1" evidence="9"/>
<name>A0A7X0H900_9BACT</name>
<keyword evidence="8 9" id="KW-0663">Pyridoxal phosphate</keyword>
<dbReference type="PROSITE" id="PS00096">
    <property type="entry name" value="SHMT"/>
    <property type="match status" value="1"/>
</dbReference>
<protein>
    <recommendedName>
        <fullName evidence="9">Serine hydroxymethyltransferase</fullName>
        <shortName evidence="9">SHMT</shortName>
        <shortName evidence="9">Serine methylase</shortName>
        <ecNumber evidence="9">2.1.2.1</ecNumber>
    </recommendedName>
</protein>
<keyword evidence="9" id="KW-0028">Amino-acid biosynthesis</keyword>
<comment type="cofactor">
    <cofactor evidence="1 9 10">
        <name>pyridoxal 5'-phosphate</name>
        <dbReference type="ChEBI" id="CHEBI:597326"/>
    </cofactor>
</comment>
<gene>
    <name evidence="9" type="primary">glyA</name>
    <name evidence="12" type="ORF">HNQ40_003286</name>
</gene>
<evidence type="ECO:0000256" key="5">
    <source>
        <dbReference type="ARBA" id="ARBA00022490"/>
    </source>
</evidence>
<dbReference type="CDD" id="cd00378">
    <property type="entry name" value="SHMT"/>
    <property type="match status" value="1"/>
</dbReference>
<comment type="subunit">
    <text evidence="4 9">Homodimer.</text>
</comment>
<comment type="pathway">
    <text evidence="9">Amino-acid biosynthesis; glycine biosynthesis; glycine from L-serine: step 1/1.</text>
</comment>
<proteinExistence type="inferred from homology"/>
<comment type="function">
    <text evidence="9">Catalyzes the reversible interconversion of serine and glycine with tetrahydrofolate (THF) serving as the one-carbon carrier. This reaction serves as the major source of one-carbon groups required for the biosynthesis of purines, thymidylate, methionine, and other important biomolecules. Also exhibits THF-independent aldolase activity toward beta-hydroxyamino acids, producing glycine and aldehydes, via a retro-aldol mechanism.</text>
</comment>
<feature type="site" description="Plays an important role in substrate specificity" evidence="9">
    <location>
        <position position="241"/>
    </location>
</feature>
<dbReference type="EMBL" id="JACHGY010000001">
    <property type="protein sequence ID" value="MBB6431480.1"/>
    <property type="molecule type" value="Genomic_DNA"/>
</dbReference>
<sequence length="430" mass="46257">MTTDAALLNDAPSALASADPAVAKIIAAEKERQEYTLEMIASENHASSAVMEAQGSCLTNKYAEGYPGKRYYSGCKFYDDVETLAIERAKELFGCDFANVQPHSGANANLAVQLALLEPGDTFAAIDLSKGGHLTHGSPVNISGKWLNPVTYDLILDENSDEYGYIDFDTVEAVCAEHKPKVLMCGYSAYPRTIDFAKFREIADRHGCILWADIAHIAGLVAGGAHPSPFPHCHVVTTTTHKTLRGPRGGLILTNDEDLAKKFNSGIFPGTQGGPLMHVIAAKAVAFGEDLQPEFKVYAKQVVDNAAVLAKSLMDKGYALASGGTDNHLVLIDLRPTDPELTGKEAAVWLETAGIISNMNTVPNETRSPFKTSGIRLGTPALTTRGLKEDVMPEVADLIDRVLTSKGDEATLDAVRADVVELCKRYPMPH</sequence>
<keyword evidence="13" id="KW-1185">Reference proteome</keyword>
<dbReference type="Proteomes" id="UP000541810">
    <property type="component" value="Unassembled WGS sequence"/>
</dbReference>
<comment type="catalytic activity">
    <reaction evidence="9">
        <text>(6R)-5,10-methylene-5,6,7,8-tetrahydrofolate + glycine + H2O = (6S)-5,6,7,8-tetrahydrofolate + L-serine</text>
        <dbReference type="Rhea" id="RHEA:15481"/>
        <dbReference type="ChEBI" id="CHEBI:15377"/>
        <dbReference type="ChEBI" id="CHEBI:15636"/>
        <dbReference type="ChEBI" id="CHEBI:33384"/>
        <dbReference type="ChEBI" id="CHEBI:57305"/>
        <dbReference type="ChEBI" id="CHEBI:57453"/>
        <dbReference type="EC" id="2.1.2.1"/>
    </reaction>
</comment>
<dbReference type="Gene3D" id="3.90.1150.10">
    <property type="entry name" value="Aspartate Aminotransferase, domain 1"/>
    <property type="match status" value="1"/>
</dbReference>
<dbReference type="GO" id="GO:0008168">
    <property type="term" value="F:methyltransferase activity"/>
    <property type="evidence" value="ECO:0007669"/>
    <property type="project" value="UniProtKB-KW"/>
</dbReference>
<evidence type="ECO:0000256" key="8">
    <source>
        <dbReference type="ARBA" id="ARBA00022898"/>
    </source>
</evidence>
<dbReference type="InterPro" id="IPR015424">
    <property type="entry name" value="PyrdxlP-dep_Trfase"/>
</dbReference>
<evidence type="ECO:0000256" key="1">
    <source>
        <dbReference type="ARBA" id="ARBA00001933"/>
    </source>
</evidence>
<evidence type="ECO:0000259" key="11">
    <source>
        <dbReference type="Pfam" id="PF00464"/>
    </source>
</evidence>
<dbReference type="NCBIfam" id="NF000586">
    <property type="entry name" value="PRK00011.1"/>
    <property type="match status" value="1"/>
</dbReference>
<evidence type="ECO:0000313" key="12">
    <source>
        <dbReference type="EMBL" id="MBB6431480.1"/>
    </source>
</evidence>
<feature type="binding site" evidence="9">
    <location>
        <position position="257"/>
    </location>
    <ligand>
        <name>(6S)-5,6,7,8-tetrahydrofolate</name>
        <dbReference type="ChEBI" id="CHEBI:57453"/>
    </ligand>
</feature>
<evidence type="ECO:0000256" key="4">
    <source>
        <dbReference type="ARBA" id="ARBA00011738"/>
    </source>
</evidence>
<dbReference type="InterPro" id="IPR001085">
    <property type="entry name" value="Ser_HO-MeTrfase"/>
</dbReference>
<evidence type="ECO:0000256" key="3">
    <source>
        <dbReference type="ARBA" id="ARBA00006376"/>
    </source>
</evidence>
<dbReference type="AlphaFoldDB" id="A0A7X0H900"/>
<dbReference type="GO" id="GO:0005829">
    <property type="term" value="C:cytosol"/>
    <property type="evidence" value="ECO:0007669"/>
    <property type="project" value="TreeGrafter"/>
</dbReference>
<feature type="domain" description="Serine hydroxymethyltransferase-like" evidence="11">
    <location>
        <begin position="16"/>
        <end position="399"/>
    </location>
</feature>
<dbReference type="SUPFAM" id="SSF53383">
    <property type="entry name" value="PLP-dependent transferases"/>
    <property type="match status" value="1"/>
</dbReference>
<comment type="subcellular location">
    <subcellularLocation>
        <location evidence="2 9">Cytoplasm</location>
    </subcellularLocation>
</comment>
<feature type="binding site" evidence="9">
    <location>
        <begin position="368"/>
        <end position="370"/>
    </location>
    <ligand>
        <name>(6S)-5,6,7,8-tetrahydrofolate</name>
        <dbReference type="ChEBI" id="CHEBI:57453"/>
    </ligand>
</feature>
<accession>A0A7X0H900</accession>
<dbReference type="InterPro" id="IPR019798">
    <property type="entry name" value="Ser_HO-MeTrfase_PLP_BS"/>
</dbReference>
<dbReference type="Pfam" id="PF00464">
    <property type="entry name" value="SHMT"/>
    <property type="match status" value="1"/>
</dbReference>
<comment type="caution">
    <text evidence="12">The sequence shown here is derived from an EMBL/GenBank/DDBJ whole genome shotgun (WGS) entry which is preliminary data.</text>
</comment>
<dbReference type="HAMAP" id="MF_00051">
    <property type="entry name" value="SHMT"/>
    <property type="match status" value="1"/>
</dbReference>
<keyword evidence="5 9" id="KW-0963">Cytoplasm</keyword>
<dbReference type="InterPro" id="IPR039429">
    <property type="entry name" value="SHMT-like_dom"/>
</dbReference>
<dbReference type="PANTHER" id="PTHR11680">
    <property type="entry name" value="SERINE HYDROXYMETHYLTRANSFERASE"/>
    <property type="match status" value="1"/>
</dbReference>
<dbReference type="UniPathway" id="UPA00193"/>
<dbReference type="InterPro" id="IPR049943">
    <property type="entry name" value="Ser_HO-MeTrfase-like"/>
</dbReference>
<dbReference type="GO" id="GO:0030170">
    <property type="term" value="F:pyridoxal phosphate binding"/>
    <property type="evidence" value="ECO:0007669"/>
    <property type="project" value="UniProtKB-UniRule"/>
</dbReference>
<comment type="pathway">
    <text evidence="9">One-carbon metabolism; tetrahydrofolate interconversion.</text>
</comment>
<evidence type="ECO:0000256" key="2">
    <source>
        <dbReference type="ARBA" id="ARBA00004496"/>
    </source>
</evidence>